<accession>A0A368YC36</accession>
<reference evidence="1 2" key="1">
    <citation type="submission" date="2018-07" db="EMBL/GenBank/DDBJ databases">
        <title>Genomic Encyclopedia of Type Strains, Phase III (KMG-III): the genomes of soil and plant-associated and newly described type strains.</title>
        <authorList>
            <person name="Whitman W."/>
        </authorList>
    </citation>
    <scope>NUCLEOTIDE SEQUENCE [LARGE SCALE GENOMIC DNA]</scope>
    <source>
        <strain evidence="1 2">CECT 8525</strain>
    </source>
</reference>
<name>A0A368YC36_9RHOB</name>
<proteinExistence type="predicted"/>
<evidence type="ECO:0000313" key="1">
    <source>
        <dbReference type="EMBL" id="RCW77811.1"/>
    </source>
</evidence>
<protein>
    <submittedName>
        <fullName evidence="1">N4 Gp49/Sf6 Gp66 family protein</fullName>
    </submittedName>
</protein>
<dbReference type="RefSeq" id="WP_181870408.1">
    <property type="nucleotide sequence ID" value="NZ_QPJL01000056.1"/>
</dbReference>
<sequence length="94" mass="10234">MTAQTMQNTVTAPAIEANILSQEFINPPSVPHMTLCVLRLRNGFAVIGEAAPADLANFDADYGRQLARADAIRKIWPFEGYLLRETLSQSGAEG</sequence>
<gene>
    <name evidence="1" type="ORF">DFP89_1565</name>
</gene>
<dbReference type="Proteomes" id="UP000253345">
    <property type="component" value="Unassembled WGS sequence"/>
</dbReference>
<dbReference type="Pfam" id="PF13876">
    <property type="entry name" value="Phage_gp49_66"/>
    <property type="match status" value="1"/>
</dbReference>
<dbReference type="EMBL" id="QPJL01000056">
    <property type="protein sequence ID" value="RCW77811.1"/>
    <property type="molecule type" value="Genomic_DNA"/>
</dbReference>
<dbReference type="AlphaFoldDB" id="A0A368YC36"/>
<dbReference type="InterPro" id="IPR025915">
    <property type="entry name" value="Phage_gp49_66"/>
</dbReference>
<comment type="caution">
    <text evidence="1">The sequence shown here is derived from an EMBL/GenBank/DDBJ whole genome shotgun (WGS) entry which is preliminary data.</text>
</comment>
<evidence type="ECO:0000313" key="2">
    <source>
        <dbReference type="Proteomes" id="UP000253345"/>
    </source>
</evidence>
<organism evidence="1 2">
    <name type="scientific">Paracoccus lutimaris</name>
    <dbReference type="NCBI Taxonomy" id="1490030"/>
    <lineage>
        <taxon>Bacteria</taxon>
        <taxon>Pseudomonadati</taxon>
        <taxon>Pseudomonadota</taxon>
        <taxon>Alphaproteobacteria</taxon>
        <taxon>Rhodobacterales</taxon>
        <taxon>Paracoccaceae</taxon>
        <taxon>Paracoccus</taxon>
    </lineage>
</organism>
<keyword evidence="2" id="KW-1185">Reference proteome</keyword>